<gene>
    <name evidence="9" type="ORF">SAMN02745165_00037</name>
</gene>
<dbReference type="Gene3D" id="3.30.565.10">
    <property type="entry name" value="Histidine kinase-like ATPase, C-terminal domain"/>
    <property type="match status" value="1"/>
</dbReference>
<evidence type="ECO:0000256" key="5">
    <source>
        <dbReference type="ARBA" id="ARBA00022777"/>
    </source>
</evidence>
<reference evidence="9 10" key="1">
    <citation type="submission" date="2016-11" db="EMBL/GenBank/DDBJ databases">
        <authorList>
            <person name="Jaros S."/>
            <person name="Januszkiewicz K."/>
            <person name="Wedrychowicz H."/>
        </authorList>
    </citation>
    <scope>NUCLEOTIDE SEQUENCE [LARGE SCALE GENOMIC DNA]</scope>
    <source>
        <strain evidence="9 10">DSM 5091</strain>
    </source>
</reference>
<dbReference type="Gene3D" id="3.30.450.40">
    <property type="match status" value="1"/>
</dbReference>
<evidence type="ECO:0000313" key="10">
    <source>
        <dbReference type="Proteomes" id="UP000184171"/>
    </source>
</evidence>
<dbReference type="InterPro" id="IPR003594">
    <property type="entry name" value="HATPase_dom"/>
</dbReference>
<dbReference type="InterPro" id="IPR005467">
    <property type="entry name" value="His_kinase_dom"/>
</dbReference>
<evidence type="ECO:0000256" key="1">
    <source>
        <dbReference type="ARBA" id="ARBA00000085"/>
    </source>
</evidence>
<dbReference type="PANTHER" id="PTHR43547:SF2">
    <property type="entry name" value="HYBRID SIGNAL TRANSDUCTION HISTIDINE KINASE C"/>
    <property type="match status" value="1"/>
</dbReference>
<dbReference type="Proteomes" id="UP000184171">
    <property type="component" value="Unassembled WGS sequence"/>
</dbReference>
<dbReference type="GO" id="GO:0000155">
    <property type="term" value="F:phosphorelay sensor kinase activity"/>
    <property type="evidence" value="ECO:0007669"/>
    <property type="project" value="TreeGrafter"/>
</dbReference>
<keyword evidence="4" id="KW-0808">Transferase</keyword>
<dbReference type="InterPro" id="IPR011006">
    <property type="entry name" value="CheY-like_superfamily"/>
</dbReference>
<keyword evidence="5" id="KW-0418">Kinase</keyword>
<dbReference type="FunFam" id="3.30.565.10:FF:000006">
    <property type="entry name" value="Sensor histidine kinase WalK"/>
    <property type="match status" value="1"/>
</dbReference>
<comment type="catalytic activity">
    <reaction evidence="1">
        <text>ATP + protein L-histidine = ADP + protein N-phospho-L-histidine.</text>
        <dbReference type="EC" id="2.7.13.3"/>
    </reaction>
</comment>
<dbReference type="CDD" id="cd00075">
    <property type="entry name" value="HATPase"/>
    <property type="match status" value="1"/>
</dbReference>
<dbReference type="SMART" id="SM00448">
    <property type="entry name" value="REC"/>
    <property type="match status" value="1"/>
</dbReference>
<dbReference type="Pfam" id="PF01590">
    <property type="entry name" value="GAF"/>
    <property type="match status" value="1"/>
</dbReference>
<keyword evidence="3 6" id="KW-0597">Phosphoprotein</keyword>
<dbReference type="SUPFAM" id="SSF55781">
    <property type="entry name" value="GAF domain-like"/>
    <property type="match status" value="1"/>
</dbReference>
<evidence type="ECO:0000256" key="6">
    <source>
        <dbReference type="PROSITE-ProRule" id="PRU00169"/>
    </source>
</evidence>
<organism evidence="9 10">
    <name type="scientific">Malonomonas rubra DSM 5091</name>
    <dbReference type="NCBI Taxonomy" id="1122189"/>
    <lineage>
        <taxon>Bacteria</taxon>
        <taxon>Pseudomonadati</taxon>
        <taxon>Thermodesulfobacteriota</taxon>
        <taxon>Desulfuromonadia</taxon>
        <taxon>Desulfuromonadales</taxon>
        <taxon>Geopsychrobacteraceae</taxon>
        <taxon>Malonomonas</taxon>
    </lineage>
</organism>
<dbReference type="InterPro" id="IPR029016">
    <property type="entry name" value="GAF-like_dom_sf"/>
</dbReference>
<feature type="domain" description="Response regulatory" evidence="8">
    <location>
        <begin position="4"/>
        <end position="119"/>
    </location>
</feature>
<evidence type="ECO:0000256" key="4">
    <source>
        <dbReference type="ARBA" id="ARBA00022679"/>
    </source>
</evidence>
<accession>A0A1M6B515</accession>
<dbReference type="InterPro" id="IPR036890">
    <property type="entry name" value="HATPase_C_sf"/>
</dbReference>
<dbReference type="SMART" id="SM00065">
    <property type="entry name" value="GAF"/>
    <property type="match status" value="1"/>
</dbReference>
<dbReference type="OrthoDB" id="5342753at2"/>
<evidence type="ECO:0000259" key="8">
    <source>
        <dbReference type="PROSITE" id="PS50110"/>
    </source>
</evidence>
<evidence type="ECO:0000256" key="2">
    <source>
        <dbReference type="ARBA" id="ARBA00012438"/>
    </source>
</evidence>
<name>A0A1M6B515_MALRU</name>
<sequence>MSDVVLVLHSNPVTSASFASTLDEIGFTATLANDAEAACKMIRISRPDVILLDGEMALSDPTLCRRLRTCSPEKRLPLILLIPQGAEDVSRYLCGADADDYLCQPCQISELQARLMLCLAANERVDVRPLPHIDFSFLCDLSNLALSELSHSEIMQQVVSAVAGQIEVNRCSILLLGQNSDDAMVMASSDDLGVNGLHVVLDRYPEIREAIKSRRPLLIDNVFEHPLMEAVRQHLQHGVTNSILVLPMIDREHIVGVMVLRSARPISGFSEDEVNFCQLVANMATSALRMADVSALDGKVRSRVPVSTTVSNDGHVSQLDIAAKDLRVLVSVVDGYCMLFNETADRVAPGQNEIISGLMAGNRKLVDMASDLLDFSQLNSGSYRLDFAEHDICQLLGAVVQELAPIMSQGNIHLLNDCLNQEKMVVCDEHAIKRVFYNILNNAIKYTPEGGEICLGLRELDGEVRIFVRDNGPGIEPEKIASLFDEYTTVSSSDPKAGSGLGLAICEKIISAHHGRIWAESFLGQGSCFTFCLPT</sequence>
<feature type="modified residue" description="4-aspartylphosphate" evidence="6">
    <location>
        <position position="53"/>
    </location>
</feature>
<dbReference type="InterPro" id="IPR001789">
    <property type="entry name" value="Sig_transdc_resp-reg_receiver"/>
</dbReference>
<dbReference type="InterPro" id="IPR003018">
    <property type="entry name" value="GAF"/>
</dbReference>
<dbReference type="STRING" id="1122189.SAMN02745165_00037"/>
<dbReference type="EC" id="2.7.13.3" evidence="2"/>
<dbReference type="PANTHER" id="PTHR43547">
    <property type="entry name" value="TWO-COMPONENT HISTIDINE KINASE"/>
    <property type="match status" value="1"/>
</dbReference>
<dbReference type="SUPFAM" id="SSF52172">
    <property type="entry name" value="CheY-like"/>
    <property type="match status" value="1"/>
</dbReference>
<evidence type="ECO:0000256" key="3">
    <source>
        <dbReference type="ARBA" id="ARBA00022553"/>
    </source>
</evidence>
<dbReference type="SMART" id="SM00387">
    <property type="entry name" value="HATPase_c"/>
    <property type="match status" value="1"/>
</dbReference>
<dbReference type="Pfam" id="PF02518">
    <property type="entry name" value="HATPase_c"/>
    <property type="match status" value="1"/>
</dbReference>
<feature type="domain" description="Histidine kinase" evidence="7">
    <location>
        <begin position="321"/>
        <end position="535"/>
    </location>
</feature>
<evidence type="ECO:0000259" key="7">
    <source>
        <dbReference type="PROSITE" id="PS50109"/>
    </source>
</evidence>
<evidence type="ECO:0000313" key="9">
    <source>
        <dbReference type="EMBL" id="SHI43668.1"/>
    </source>
</evidence>
<dbReference type="PROSITE" id="PS50110">
    <property type="entry name" value="RESPONSE_REGULATORY"/>
    <property type="match status" value="1"/>
</dbReference>
<dbReference type="SUPFAM" id="SSF55874">
    <property type="entry name" value="ATPase domain of HSP90 chaperone/DNA topoisomerase II/histidine kinase"/>
    <property type="match status" value="1"/>
</dbReference>
<protein>
    <recommendedName>
        <fullName evidence="2">histidine kinase</fullName>
        <ecNumber evidence="2">2.7.13.3</ecNumber>
    </recommendedName>
</protein>
<dbReference type="Pfam" id="PF00072">
    <property type="entry name" value="Response_reg"/>
    <property type="match status" value="1"/>
</dbReference>
<dbReference type="RefSeq" id="WP_072904738.1">
    <property type="nucleotide sequence ID" value="NZ_FQZT01000001.1"/>
</dbReference>
<dbReference type="PROSITE" id="PS50109">
    <property type="entry name" value="HIS_KIN"/>
    <property type="match status" value="1"/>
</dbReference>
<keyword evidence="10" id="KW-1185">Reference proteome</keyword>
<dbReference type="InterPro" id="IPR004358">
    <property type="entry name" value="Sig_transdc_His_kin-like_C"/>
</dbReference>
<dbReference type="Gene3D" id="3.40.50.2300">
    <property type="match status" value="1"/>
</dbReference>
<proteinExistence type="predicted"/>
<dbReference type="AlphaFoldDB" id="A0A1M6B515"/>
<dbReference type="PRINTS" id="PR00344">
    <property type="entry name" value="BCTRLSENSOR"/>
</dbReference>
<dbReference type="EMBL" id="FQZT01000001">
    <property type="protein sequence ID" value="SHI43668.1"/>
    <property type="molecule type" value="Genomic_DNA"/>
</dbReference>